<sequence>MERTSAKMIVYSMLFAIRLVHFSNNAMQAVIPALFPILCSTLKLSYTEISWIARKT</sequence>
<dbReference type="RefSeq" id="WP_223812849.1">
    <property type="nucleotide sequence ID" value="NZ_CP017690.1"/>
</dbReference>
<evidence type="ECO:0000313" key="2">
    <source>
        <dbReference type="Proteomes" id="UP001297580"/>
    </source>
</evidence>
<keyword evidence="2" id="KW-1185">Reference proteome</keyword>
<proteinExistence type="predicted"/>
<evidence type="ECO:0000313" key="1">
    <source>
        <dbReference type="EMBL" id="WMV77795.1"/>
    </source>
</evidence>
<accession>A0ABY9QFX5</accession>
<organism evidence="1 2">
    <name type="scientific">Geobacillus thermodenitrificans</name>
    <dbReference type="NCBI Taxonomy" id="33940"/>
    <lineage>
        <taxon>Bacteria</taxon>
        <taxon>Bacillati</taxon>
        <taxon>Bacillota</taxon>
        <taxon>Bacilli</taxon>
        <taxon>Bacillales</taxon>
        <taxon>Anoxybacillaceae</taxon>
        <taxon>Geobacillus</taxon>
    </lineage>
</organism>
<dbReference type="GeneID" id="87620952"/>
<gene>
    <name evidence="1" type="ORF">HSX42_08670</name>
</gene>
<dbReference type="Proteomes" id="UP001297580">
    <property type="component" value="Chromosome"/>
</dbReference>
<dbReference type="EMBL" id="CP133461">
    <property type="protein sequence ID" value="WMV77795.1"/>
    <property type="molecule type" value="Genomic_DNA"/>
</dbReference>
<protein>
    <submittedName>
        <fullName evidence="1">Fosmidomycin resistance protein</fullName>
    </submittedName>
</protein>
<name>A0ABY9QFX5_GEOTD</name>
<reference evidence="1 2" key="1">
    <citation type="submission" date="2023-08" db="EMBL/GenBank/DDBJ databases">
        <title>Complete genome sequence of Geobacillus thermodenitrificans K1041, a genetically tractable strain representative of the genus Geobacillus.</title>
        <authorList>
            <person name="Kani S."/>
            <person name="Suzuki H."/>
        </authorList>
    </citation>
    <scope>NUCLEOTIDE SEQUENCE [LARGE SCALE GENOMIC DNA]</scope>
    <source>
        <strain evidence="1 2">K1041</strain>
    </source>
</reference>